<sequence length="442" mass="49240">MTDLDLDALLAGDDDTAPFTVLCVDDESNILAALRRLFRGAGYRVLVAEGGAAALQQLEQEHIDLVISDMRMPGMSGADFLTEVRARWPDVVRILLTGYADMQSTIQAINQANISRYIAKPWEDDEVLTVVREALSVKRLEREKARLDGVVLRQNAELKRLNSSLEDKVRARTAELEMAMQDATNAHDKLKKTFITLIRVFSSLIEMRAGKLAGLSRGIADLARQIATRLELPENDRQDIFIAGLLHGIGKIGLPDTLLGKPFAQQTLEERNTYGKYPIKGQAALMALEQLQNPARLIRNQHERFDGLGFPDRLAGMQIPMGARILGLANDYENMQAGMITGKPMSRTEAIHNIESGRNKRYDPDVLDAFLAIVGTAEVVNPREREVRSRELEAGMVLARDLIAAGVMLLAKDYMLDQRLIGQIRHFEETDGTALKIFIQVK</sequence>
<accession>A0A1W1XFM7</accession>
<dbReference type="InterPro" id="IPR003607">
    <property type="entry name" value="HD/PDEase_dom"/>
</dbReference>
<dbReference type="PANTHER" id="PTHR45228">
    <property type="entry name" value="CYCLIC DI-GMP PHOSPHODIESTERASE TM_0186-RELATED"/>
    <property type="match status" value="1"/>
</dbReference>
<keyword evidence="6" id="KW-1185">Reference proteome</keyword>
<feature type="domain" description="Response regulatory" evidence="3">
    <location>
        <begin position="20"/>
        <end position="135"/>
    </location>
</feature>
<dbReference type="AlphaFoldDB" id="A0A1W1XFM7"/>
<feature type="modified residue" description="4-aspartylphosphate" evidence="1">
    <location>
        <position position="69"/>
    </location>
</feature>
<dbReference type="SMART" id="SM00448">
    <property type="entry name" value="REC"/>
    <property type="match status" value="1"/>
</dbReference>
<proteinExistence type="predicted"/>
<dbReference type="InterPro" id="IPR001789">
    <property type="entry name" value="Sig_transdc_resp-reg_receiver"/>
</dbReference>
<keyword evidence="2" id="KW-0175">Coiled coil</keyword>
<dbReference type="Pfam" id="PF00072">
    <property type="entry name" value="Response_reg"/>
    <property type="match status" value="1"/>
</dbReference>
<dbReference type="Gene3D" id="1.10.3210.10">
    <property type="entry name" value="Hypothetical protein af1432"/>
    <property type="match status" value="1"/>
</dbReference>
<dbReference type="InterPro" id="IPR011006">
    <property type="entry name" value="CheY-like_superfamily"/>
</dbReference>
<dbReference type="Proteomes" id="UP000192761">
    <property type="component" value="Unassembled WGS sequence"/>
</dbReference>
<feature type="domain" description="HD-GYP" evidence="4">
    <location>
        <begin position="190"/>
        <end position="386"/>
    </location>
</feature>
<organism evidence="5 6">
    <name type="scientific">Andreprevotia lacus DSM 23236</name>
    <dbReference type="NCBI Taxonomy" id="1121001"/>
    <lineage>
        <taxon>Bacteria</taxon>
        <taxon>Pseudomonadati</taxon>
        <taxon>Pseudomonadota</taxon>
        <taxon>Betaproteobacteria</taxon>
        <taxon>Neisseriales</taxon>
        <taxon>Chitinibacteraceae</taxon>
        <taxon>Andreprevotia</taxon>
    </lineage>
</organism>
<dbReference type="PANTHER" id="PTHR45228:SF8">
    <property type="entry name" value="TWO-COMPONENT RESPONSE REGULATOR-RELATED"/>
    <property type="match status" value="1"/>
</dbReference>
<dbReference type="InterPro" id="IPR037522">
    <property type="entry name" value="HD_GYP_dom"/>
</dbReference>
<dbReference type="PROSITE" id="PS50110">
    <property type="entry name" value="RESPONSE_REGULATORY"/>
    <property type="match status" value="1"/>
</dbReference>
<evidence type="ECO:0000259" key="3">
    <source>
        <dbReference type="PROSITE" id="PS50110"/>
    </source>
</evidence>
<dbReference type="GO" id="GO:0000160">
    <property type="term" value="P:phosphorelay signal transduction system"/>
    <property type="evidence" value="ECO:0007669"/>
    <property type="project" value="InterPro"/>
</dbReference>
<dbReference type="Pfam" id="PF13487">
    <property type="entry name" value="HD_5"/>
    <property type="match status" value="1"/>
</dbReference>
<evidence type="ECO:0000259" key="4">
    <source>
        <dbReference type="PROSITE" id="PS51832"/>
    </source>
</evidence>
<dbReference type="Gene3D" id="3.40.50.2300">
    <property type="match status" value="1"/>
</dbReference>
<evidence type="ECO:0000313" key="5">
    <source>
        <dbReference type="EMBL" id="SMC22763.1"/>
    </source>
</evidence>
<evidence type="ECO:0000256" key="1">
    <source>
        <dbReference type="PROSITE-ProRule" id="PRU00169"/>
    </source>
</evidence>
<dbReference type="STRING" id="1121001.SAMN02745857_01461"/>
<dbReference type="EMBL" id="FWXD01000007">
    <property type="protein sequence ID" value="SMC22763.1"/>
    <property type="molecule type" value="Genomic_DNA"/>
</dbReference>
<dbReference type="PROSITE" id="PS51832">
    <property type="entry name" value="HD_GYP"/>
    <property type="match status" value="1"/>
</dbReference>
<dbReference type="SUPFAM" id="SSF109604">
    <property type="entry name" value="HD-domain/PDEase-like"/>
    <property type="match status" value="1"/>
</dbReference>
<dbReference type="SUPFAM" id="SSF52172">
    <property type="entry name" value="CheY-like"/>
    <property type="match status" value="1"/>
</dbReference>
<dbReference type="GO" id="GO:0008081">
    <property type="term" value="F:phosphoric diester hydrolase activity"/>
    <property type="evidence" value="ECO:0007669"/>
    <property type="project" value="UniProtKB-ARBA"/>
</dbReference>
<name>A0A1W1XFM7_9NEIS</name>
<feature type="coiled-coil region" evidence="2">
    <location>
        <begin position="137"/>
        <end position="193"/>
    </location>
</feature>
<evidence type="ECO:0000256" key="2">
    <source>
        <dbReference type="SAM" id="Coils"/>
    </source>
</evidence>
<dbReference type="RefSeq" id="WP_084090128.1">
    <property type="nucleotide sequence ID" value="NZ_FWXD01000007.1"/>
</dbReference>
<evidence type="ECO:0000313" key="6">
    <source>
        <dbReference type="Proteomes" id="UP000192761"/>
    </source>
</evidence>
<dbReference type="CDD" id="cd17569">
    <property type="entry name" value="REC_HupR-like"/>
    <property type="match status" value="1"/>
</dbReference>
<protein>
    <submittedName>
        <fullName evidence="5">Response regulator c-di-GMP phosphodiesterase, RpfG family, contains REC and HD-GYP domains</fullName>
    </submittedName>
</protein>
<keyword evidence="1" id="KW-0597">Phosphoprotein</keyword>
<reference evidence="5 6" key="1">
    <citation type="submission" date="2017-04" db="EMBL/GenBank/DDBJ databases">
        <authorList>
            <person name="Afonso C.L."/>
            <person name="Miller P.J."/>
            <person name="Scott M.A."/>
            <person name="Spackman E."/>
            <person name="Goraichik I."/>
            <person name="Dimitrov K.M."/>
            <person name="Suarez D.L."/>
            <person name="Swayne D.E."/>
        </authorList>
    </citation>
    <scope>NUCLEOTIDE SEQUENCE [LARGE SCALE GENOMIC DNA]</scope>
    <source>
        <strain evidence="5 6">DSM 23236</strain>
    </source>
</reference>
<dbReference type="CDD" id="cd00077">
    <property type="entry name" value="HDc"/>
    <property type="match status" value="1"/>
</dbReference>
<gene>
    <name evidence="5" type="ORF">SAMN02745857_01461</name>
</gene>
<dbReference type="InterPro" id="IPR052020">
    <property type="entry name" value="Cyclic_di-GMP/3'3'-cGAMP_PDE"/>
</dbReference>